<feature type="region of interest" description="Disordered" evidence="1">
    <location>
        <begin position="191"/>
        <end position="211"/>
    </location>
</feature>
<protein>
    <submittedName>
        <fullName evidence="2">Uncharacterized protein</fullName>
    </submittedName>
</protein>
<dbReference type="OrthoDB" id="6247875at2759"/>
<dbReference type="Gene3D" id="1.10.30.10">
    <property type="entry name" value="High mobility group box domain"/>
    <property type="match status" value="1"/>
</dbReference>
<organism evidence="2 3">
    <name type="scientific">Trypanosoma theileri</name>
    <dbReference type="NCBI Taxonomy" id="67003"/>
    <lineage>
        <taxon>Eukaryota</taxon>
        <taxon>Discoba</taxon>
        <taxon>Euglenozoa</taxon>
        <taxon>Kinetoplastea</taxon>
        <taxon>Metakinetoplastina</taxon>
        <taxon>Trypanosomatida</taxon>
        <taxon>Trypanosomatidae</taxon>
        <taxon>Trypanosoma</taxon>
    </lineage>
</organism>
<evidence type="ECO:0000256" key="1">
    <source>
        <dbReference type="SAM" id="MobiDB-lite"/>
    </source>
</evidence>
<dbReference type="Proteomes" id="UP000192257">
    <property type="component" value="Unassembled WGS sequence"/>
</dbReference>
<dbReference type="CDD" id="cd00084">
    <property type="entry name" value="HMG-box_SF"/>
    <property type="match status" value="1"/>
</dbReference>
<dbReference type="VEuPathDB" id="TriTrypDB:TM35_000481440"/>
<feature type="compositionally biased region" description="Low complexity" evidence="1">
    <location>
        <begin position="7"/>
        <end position="36"/>
    </location>
</feature>
<reference evidence="2 3" key="1">
    <citation type="submission" date="2017-03" db="EMBL/GenBank/DDBJ databases">
        <title>An alternative strategy for trypanosome survival in the mammalian bloodstream revealed through genome and transcriptome analysis of the ubiquitous bovine parasite Trypanosoma (Megatrypanum) theileri.</title>
        <authorList>
            <person name="Kelly S."/>
            <person name="Ivens A."/>
            <person name="Mott A."/>
            <person name="O'Neill E."/>
            <person name="Emms D."/>
            <person name="Macleod O."/>
            <person name="Voorheis P."/>
            <person name="Matthews J."/>
            <person name="Matthews K."/>
            <person name="Carrington M."/>
        </authorList>
    </citation>
    <scope>NUCLEOTIDE SEQUENCE [LARGE SCALE GENOMIC DNA]</scope>
    <source>
        <strain evidence="2">Edinburgh</strain>
    </source>
</reference>
<dbReference type="InterPro" id="IPR036910">
    <property type="entry name" value="HMG_box_dom_sf"/>
</dbReference>
<feature type="compositionally biased region" description="Polar residues" evidence="1">
    <location>
        <begin position="191"/>
        <end position="204"/>
    </location>
</feature>
<evidence type="ECO:0000313" key="3">
    <source>
        <dbReference type="Proteomes" id="UP000192257"/>
    </source>
</evidence>
<comment type="caution">
    <text evidence="2">The sequence shown here is derived from an EMBL/GenBank/DDBJ whole genome shotgun (WGS) entry which is preliminary data.</text>
</comment>
<feature type="region of interest" description="Disordered" evidence="1">
    <location>
        <begin position="1"/>
        <end position="43"/>
    </location>
</feature>
<dbReference type="EMBL" id="NBCO01000048">
    <property type="protein sequence ID" value="ORC84183.1"/>
    <property type="molecule type" value="Genomic_DNA"/>
</dbReference>
<dbReference type="RefSeq" id="XP_028878249.1">
    <property type="nucleotide sequence ID" value="XM_029030480.1"/>
</dbReference>
<sequence length="307" mass="33839">MTVHLQSSNNKNDTSSNSSIISSANHNSSNNNNSSNYYRNDMQRHPPPLTLQCMRCQQRIICCPGCGTANLIILDSHVSHDSCFPTTSTHNSVSNVVMFGDRNSGSVSLPCGGQPATAVDERRVQMSSHASPTAFEMFCRDAEAQRCLSEKSETEEERCSRRRLLAEMWLSADTATREHFEMAAAAITTAVESHSIHPSHTARPSRTGDRRCVKTAKRQQVTSPATVDAAEKTSSISSKVLNITVNTGITLTWTRRRPPTAYSLFCKHQCGSYKTSEALMCAWKMMSLEEKKPYDDGAAAIRVALQN</sequence>
<dbReference type="SUPFAM" id="SSF47095">
    <property type="entry name" value="HMG-box"/>
    <property type="match status" value="1"/>
</dbReference>
<accession>A0A1X0NI89</accession>
<dbReference type="AlphaFoldDB" id="A0A1X0NI89"/>
<keyword evidence="3" id="KW-1185">Reference proteome</keyword>
<name>A0A1X0NI89_9TRYP</name>
<dbReference type="GeneID" id="39990260"/>
<evidence type="ECO:0000313" key="2">
    <source>
        <dbReference type="EMBL" id="ORC84183.1"/>
    </source>
</evidence>
<proteinExistence type="predicted"/>
<gene>
    <name evidence="2" type="ORF">TM35_000481440</name>
</gene>